<feature type="transmembrane region" description="Helical" evidence="1">
    <location>
        <begin position="246"/>
        <end position="265"/>
    </location>
</feature>
<feature type="transmembrane region" description="Helical" evidence="1">
    <location>
        <begin position="111"/>
        <end position="136"/>
    </location>
</feature>
<dbReference type="AlphaFoldDB" id="A0A2K1PZG1"/>
<feature type="transmembrane region" description="Helical" evidence="1">
    <location>
        <begin position="325"/>
        <end position="345"/>
    </location>
</feature>
<organism evidence="2 3">
    <name type="scientific">Solilutibacter silvestris</name>
    <dbReference type="NCBI Taxonomy" id="1645665"/>
    <lineage>
        <taxon>Bacteria</taxon>
        <taxon>Pseudomonadati</taxon>
        <taxon>Pseudomonadota</taxon>
        <taxon>Gammaproteobacteria</taxon>
        <taxon>Lysobacterales</taxon>
        <taxon>Lysobacteraceae</taxon>
        <taxon>Solilutibacter</taxon>
    </lineage>
</organism>
<dbReference type="RefSeq" id="WP_103075791.1">
    <property type="nucleotide sequence ID" value="NZ_NPZB01000002.1"/>
</dbReference>
<proteinExistence type="predicted"/>
<protein>
    <submittedName>
        <fullName evidence="2">ABC-2 family transporter protein</fullName>
    </submittedName>
</protein>
<keyword evidence="3" id="KW-1185">Reference proteome</keyword>
<evidence type="ECO:0000313" key="2">
    <source>
        <dbReference type="EMBL" id="PNS08175.1"/>
    </source>
</evidence>
<reference evidence="2 3" key="1">
    <citation type="submission" date="2017-08" db="EMBL/GenBank/DDBJ databases">
        <title>Lysobacter sylvestris genome.</title>
        <authorList>
            <person name="Zhang D.-C."/>
            <person name="Albuquerque L."/>
            <person name="Franca L."/>
            <person name="Froufe H.J.C."/>
            <person name="Barroso C."/>
            <person name="Egas C."/>
            <person name="Da Costa M."/>
            <person name="Margesin R."/>
        </authorList>
    </citation>
    <scope>NUCLEOTIDE SEQUENCE [LARGE SCALE GENOMIC DNA]</scope>
    <source>
        <strain evidence="2 3">AM20-91</strain>
    </source>
</reference>
<feature type="transmembrane region" description="Helical" evidence="1">
    <location>
        <begin position="182"/>
        <end position="203"/>
    </location>
</feature>
<name>A0A2K1PZG1_9GAMM</name>
<dbReference type="EMBL" id="NPZB01000002">
    <property type="protein sequence ID" value="PNS08175.1"/>
    <property type="molecule type" value="Genomic_DNA"/>
</dbReference>
<feature type="transmembrane region" description="Helical" evidence="1">
    <location>
        <begin position="37"/>
        <end position="63"/>
    </location>
</feature>
<keyword evidence="1" id="KW-0472">Membrane</keyword>
<keyword evidence="1" id="KW-1133">Transmembrane helix</keyword>
<comment type="caution">
    <text evidence="2">The sequence shown here is derived from an EMBL/GenBank/DDBJ whole genome shotgun (WGS) entry which is preliminary data.</text>
</comment>
<keyword evidence="1" id="KW-0812">Transmembrane</keyword>
<sequence length="354" mass="39077">MNAVADNANAIARTTPHPTHRMKTLLKREFWEHKGSFLWAPIITSVIFLVFTIIGSSAGQFAFHKFQSESSSWVVHIGNQDVPANSDSVRQALANASPTDLAQMHDAVNGVLMVAGVWPLMVLGFVVFFYFLSALFDERKDRSVLFWKSMPVSDSETVLSKVLSGLVVAPLIAIAVSLVTMLAFALIISVFMLGNGLPLALLWSNLDPLMIIGQMLLLVPLYALWALPTAGWLLLCSAWSRRVPFLWAVGLPLLTGALVSWAVMLNGMYRDTPVLSMMWKHDIVRLLTGTFPGAHLIGLSEAAIHRHGPENLHDGLRYINGLDTWTTPALWIGAVIGIVMIFGAIRLRRWRTEA</sequence>
<evidence type="ECO:0000313" key="3">
    <source>
        <dbReference type="Proteomes" id="UP000236220"/>
    </source>
</evidence>
<dbReference type="OrthoDB" id="118685at2"/>
<accession>A0A2K1PZG1</accession>
<gene>
    <name evidence="2" type="ORF">Lysil_2351</name>
</gene>
<feature type="transmembrane region" description="Helical" evidence="1">
    <location>
        <begin position="215"/>
        <end position="240"/>
    </location>
</feature>
<dbReference type="Proteomes" id="UP000236220">
    <property type="component" value="Unassembled WGS sequence"/>
</dbReference>
<evidence type="ECO:0000256" key="1">
    <source>
        <dbReference type="SAM" id="Phobius"/>
    </source>
</evidence>